<keyword evidence="4" id="KW-1185">Reference proteome</keyword>
<feature type="compositionally biased region" description="Polar residues" evidence="1">
    <location>
        <begin position="78"/>
        <end position="88"/>
    </location>
</feature>
<comment type="caution">
    <text evidence="3">The sequence shown here is derived from an EMBL/GenBank/DDBJ whole genome shotgun (WGS) entry which is preliminary data.</text>
</comment>
<keyword evidence="2" id="KW-0812">Transmembrane</keyword>
<evidence type="ECO:0000313" key="3">
    <source>
        <dbReference type="EMBL" id="TWT68141.1"/>
    </source>
</evidence>
<protein>
    <submittedName>
        <fullName evidence="3">Uncharacterized protein</fullName>
    </submittedName>
</protein>
<accession>A0A5C5Y0G9</accession>
<evidence type="ECO:0000256" key="2">
    <source>
        <dbReference type="SAM" id="Phobius"/>
    </source>
</evidence>
<organism evidence="3 4">
    <name type="scientific">Crateriforma conspicua</name>
    <dbReference type="NCBI Taxonomy" id="2527996"/>
    <lineage>
        <taxon>Bacteria</taxon>
        <taxon>Pseudomonadati</taxon>
        <taxon>Planctomycetota</taxon>
        <taxon>Planctomycetia</taxon>
        <taxon>Planctomycetales</taxon>
        <taxon>Planctomycetaceae</taxon>
        <taxon>Crateriforma</taxon>
    </lineage>
</organism>
<gene>
    <name evidence="3" type="ORF">Pan14r_03800</name>
</gene>
<feature type="transmembrane region" description="Helical" evidence="2">
    <location>
        <begin position="21"/>
        <end position="38"/>
    </location>
</feature>
<proteinExistence type="predicted"/>
<keyword evidence="2" id="KW-0472">Membrane</keyword>
<feature type="region of interest" description="Disordered" evidence="1">
    <location>
        <begin position="75"/>
        <end position="96"/>
    </location>
</feature>
<dbReference type="Proteomes" id="UP000317238">
    <property type="component" value="Unassembled WGS sequence"/>
</dbReference>
<dbReference type="AlphaFoldDB" id="A0A5C5Y0G9"/>
<keyword evidence="2" id="KW-1133">Transmembrane helix</keyword>
<name>A0A5C5Y0G9_9PLAN</name>
<evidence type="ECO:0000313" key="4">
    <source>
        <dbReference type="Proteomes" id="UP000317238"/>
    </source>
</evidence>
<sequence length="181" mass="19971">MIRLTLTDDDRQWMKRRLLRSVRCCGLMAILSIAAQVSNVPPAPQAQAEAEKAVGSVPGTSLDAPAMPISAPAMPPQTGDTTDLSSPHSVPPVGWRRTNRGWERAEDWAWQYGAVAAKDRTLDQWIDHQEQAEPGWIAKPMAWLRGIPPLGIAALQIIAVYLIYRQCPRSAERRKTQSPAA</sequence>
<evidence type="ECO:0000256" key="1">
    <source>
        <dbReference type="SAM" id="MobiDB-lite"/>
    </source>
</evidence>
<dbReference type="OrthoDB" id="283006at2"/>
<dbReference type="EMBL" id="SJPL01000001">
    <property type="protein sequence ID" value="TWT68141.1"/>
    <property type="molecule type" value="Genomic_DNA"/>
</dbReference>
<reference evidence="3 4" key="1">
    <citation type="submission" date="2019-02" db="EMBL/GenBank/DDBJ databases">
        <title>Deep-cultivation of Planctomycetes and their phenomic and genomic characterization uncovers novel biology.</title>
        <authorList>
            <person name="Wiegand S."/>
            <person name="Jogler M."/>
            <person name="Boedeker C."/>
            <person name="Pinto D."/>
            <person name="Vollmers J."/>
            <person name="Rivas-Marin E."/>
            <person name="Kohn T."/>
            <person name="Peeters S.H."/>
            <person name="Heuer A."/>
            <person name="Rast P."/>
            <person name="Oberbeckmann S."/>
            <person name="Bunk B."/>
            <person name="Jeske O."/>
            <person name="Meyerdierks A."/>
            <person name="Storesund J.E."/>
            <person name="Kallscheuer N."/>
            <person name="Luecker S."/>
            <person name="Lage O.M."/>
            <person name="Pohl T."/>
            <person name="Merkel B.J."/>
            <person name="Hornburger P."/>
            <person name="Mueller R.-W."/>
            <person name="Bruemmer F."/>
            <person name="Labrenz M."/>
            <person name="Spormann A.M."/>
            <person name="Op Den Camp H."/>
            <person name="Overmann J."/>
            <person name="Amann R."/>
            <person name="Jetten M.S.M."/>
            <person name="Mascher T."/>
            <person name="Medema M.H."/>
            <person name="Devos D.P."/>
            <person name="Kaster A.-K."/>
            <person name="Ovreas L."/>
            <person name="Rohde M."/>
            <person name="Galperin M.Y."/>
            <person name="Jogler C."/>
        </authorList>
    </citation>
    <scope>NUCLEOTIDE SEQUENCE [LARGE SCALE GENOMIC DNA]</scope>
    <source>
        <strain evidence="3 4">Pan14r</strain>
    </source>
</reference>
<feature type="transmembrane region" description="Helical" evidence="2">
    <location>
        <begin position="146"/>
        <end position="164"/>
    </location>
</feature>
<dbReference type="RefSeq" id="WP_146438146.1">
    <property type="nucleotide sequence ID" value="NZ_SJPL01000001.1"/>
</dbReference>